<dbReference type="EMBL" id="MHQL01000016">
    <property type="protein sequence ID" value="OHA03387.1"/>
    <property type="molecule type" value="Genomic_DNA"/>
</dbReference>
<protein>
    <recommendedName>
        <fullName evidence="4">PilN domain-containing protein</fullName>
    </recommendedName>
</protein>
<organism evidence="2 3">
    <name type="scientific">Candidatus Sungbacteria bacterium RIFCSPHIGHO2_02_FULL_51_29</name>
    <dbReference type="NCBI Taxonomy" id="1802273"/>
    <lineage>
        <taxon>Bacteria</taxon>
        <taxon>Candidatus Sungiibacteriota</taxon>
    </lineage>
</organism>
<sequence>MEQDQLLSKRASEYRKVRFASAGADYFFILVIIAFFGTLLAWGGVYAYKRSIASSVASVQDQINVIAGELRQEFGDDKLILLSDRISAGKELLTNHTLPSGVFKILEEQTLPKVAYGGFAFGSEARQVAMTATAENYQVLADQIAIFEGLPQVDQVEFGGLSLSESNVVSFQLTIIFNRSVLQLSVPEMAG</sequence>
<dbReference type="Proteomes" id="UP000177811">
    <property type="component" value="Unassembled WGS sequence"/>
</dbReference>
<proteinExistence type="predicted"/>
<dbReference type="AlphaFoldDB" id="A0A1G2KVB6"/>
<keyword evidence="1" id="KW-1133">Transmembrane helix</keyword>
<evidence type="ECO:0000256" key="1">
    <source>
        <dbReference type="SAM" id="Phobius"/>
    </source>
</evidence>
<reference evidence="2 3" key="1">
    <citation type="journal article" date="2016" name="Nat. Commun.">
        <title>Thousands of microbial genomes shed light on interconnected biogeochemical processes in an aquifer system.</title>
        <authorList>
            <person name="Anantharaman K."/>
            <person name="Brown C.T."/>
            <person name="Hug L.A."/>
            <person name="Sharon I."/>
            <person name="Castelle C.J."/>
            <person name="Probst A.J."/>
            <person name="Thomas B.C."/>
            <person name="Singh A."/>
            <person name="Wilkins M.J."/>
            <person name="Karaoz U."/>
            <person name="Brodie E.L."/>
            <person name="Williams K.H."/>
            <person name="Hubbard S.S."/>
            <person name="Banfield J.F."/>
        </authorList>
    </citation>
    <scope>NUCLEOTIDE SEQUENCE [LARGE SCALE GENOMIC DNA]</scope>
</reference>
<evidence type="ECO:0000313" key="2">
    <source>
        <dbReference type="EMBL" id="OHA03387.1"/>
    </source>
</evidence>
<keyword evidence="1" id="KW-0472">Membrane</keyword>
<feature type="transmembrane region" description="Helical" evidence="1">
    <location>
        <begin position="26"/>
        <end position="48"/>
    </location>
</feature>
<name>A0A1G2KVB6_9BACT</name>
<evidence type="ECO:0000313" key="3">
    <source>
        <dbReference type="Proteomes" id="UP000177811"/>
    </source>
</evidence>
<evidence type="ECO:0008006" key="4">
    <source>
        <dbReference type="Google" id="ProtNLM"/>
    </source>
</evidence>
<comment type="caution">
    <text evidence="2">The sequence shown here is derived from an EMBL/GenBank/DDBJ whole genome shotgun (WGS) entry which is preliminary data.</text>
</comment>
<accession>A0A1G2KVB6</accession>
<gene>
    <name evidence="2" type="ORF">A3C16_05675</name>
</gene>
<keyword evidence="1" id="KW-0812">Transmembrane</keyword>